<evidence type="ECO:0000313" key="1">
    <source>
        <dbReference type="EMBL" id="QJA47472.1"/>
    </source>
</evidence>
<sequence length="224" mass="26911">MPKPSDWRPILAQWANEKDQTHRENRFQEWLHEILRRDFVVQREAWGTYLRKQERRRIDFLCKPRAHLRLMGFPPLIFGIEAKYVLGWEDNKKFMSRWVAQMTRYLHSQFPTRKGLVYPDFVLSTPPISEVIEPTQESGLLDGVWSQRICHQIGIGELSFRPRCYYDPPRDQRGEEYTIVLEIRFDGWWWNNTRPQMGLFPGKHIYNPKFNRKESDESAALQVC</sequence>
<proteinExistence type="predicted"/>
<reference evidence="1" key="1">
    <citation type="submission" date="2020-03" db="EMBL/GenBank/DDBJ databases">
        <title>The deep terrestrial virosphere.</title>
        <authorList>
            <person name="Holmfeldt K."/>
            <person name="Nilsson E."/>
            <person name="Simone D."/>
            <person name="Lopez-Fernandez M."/>
            <person name="Wu X."/>
            <person name="de Brujin I."/>
            <person name="Lundin D."/>
            <person name="Andersson A."/>
            <person name="Bertilsson S."/>
            <person name="Dopson M."/>
        </authorList>
    </citation>
    <scope>NUCLEOTIDE SEQUENCE</scope>
    <source>
        <strain evidence="1">TM448A00683</strain>
        <strain evidence="2">TM448B00947</strain>
    </source>
</reference>
<dbReference type="AlphaFoldDB" id="A0A6H1ZJ22"/>
<name>A0A6H1ZJ22_9ZZZZ</name>
<accession>A0A6H1ZJ22</accession>
<dbReference type="EMBL" id="MT144044">
    <property type="protein sequence ID" value="QJA47472.1"/>
    <property type="molecule type" value="Genomic_DNA"/>
</dbReference>
<protein>
    <submittedName>
        <fullName evidence="1">Uncharacterized protein</fullName>
    </submittedName>
</protein>
<dbReference type="EMBL" id="MT144676">
    <property type="protein sequence ID" value="QJH97177.1"/>
    <property type="molecule type" value="Genomic_DNA"/>
</dbReference>
<evidence type="ECO:0000313" key="2">
    <source>
        <dbReference type="EMBL" id="QJH97177.1"/>
    </source>
</evidence>
<organism evidence="1">
    <name type="scientific">viral metagenome</name>
    <dbReference type="NCBI Taxonomy" id="1070528"/>
    <lineage>
        <taxon>unclassified sequences</taxon>
        <taxon>metagenomes</taxon>
        <taxon>organismal metagenomes</taxon>
    </lineage>
</organism>
<gene>
    <name evidence="1" type="ORF">TM448A00683_0007</name>
    <name evidence="2" type="ORF">TM448B00947_0011</name>
</gene>